<proteinExistence type="predicted"/>
<accession>A0A8H7KE78</accession>
<gene>
    <name evidence="2" type="ORF">IM811_016633</name>
</gene>
<feature type="region of interest" description="Disordered" evidence="1">
    <location>
        <begin position="48"/>
        <end position="135"/>
    </location>
</feature>
<name>A0A8H7KE78_BIOOC</name>
<reference evidence="2" key="1">
    <citation type="submission" date="2020-10" db="EMBL/GenBank/DDBJ databases">
        <title>High-Quality Genome Resource of Clonostachys rosea strain S41 by Oxford Nanopore Long-Read Sequencing.</title>
        <authorList>
            <person name="Wang H."/>
        </authorList>
    </citation>
    <scope>NUCLEOTIDE SEQUENCE</scope>
    <source>
        <strain evidence="2">S41</strain>
    </source>
</reference>
<feature type="compositionally biased region" description="Basic and acidic residues" evidence="1">
    <location>
        <begin position="126"/>
        <end position="135"/>
    </location>
</feature>
<feature type="compositionally biased region" description="Basic and acidic residues" evidence="1">
    <location>
        <begin position="66"/>
        <end position="79"/>
    </location>
</feature>
<evidence type="ECO:0000256" key="1">
    <source>
        <dbReference type="SAM" id="MobiDB-lite"/>
    </source>
</evidence>
<comment type="caution">
    <text evidence="2">The sequence shown here is derived from an EMBL/GenBank/DDBJ whole genome shotgun (WGS) entry which is preliminary data.</text>
</comment>
<sequence>MKFITPGRIYLIGPSAFSYVHFDSFIRISQTVTMVGVGVGHGTRLTARGVAETKAASSRERPHHATKNERSPRKAEPMKMHQQSSARREDKAQESKPGPANTPRKRKRDPTAEEIEASIKRKKSLRTLERKNYKD</sequence>
<evidence type="ECO:0000313" key="3">
    <source>
        <dbReference type="Proteomes" id="UP000616885"/>
    </source>
</evidence>
<dbReference type="AlphaFoldDB" id="A0A8H7KE78"/>
<dbReference type="Proteomes" id="UP000616885">
    <property type="component" value="Unassembled WGS sequence"/>
</dbReference>
<evidence type="ECO:0000313" key="2">
    <source>
        <dbReference type="EMBL" id="KAF9748838.1"/>
    </source>
</evidence>
<organism evidence="2 3">
    <name type="scientific">Bionectria ochroleuca</name>
    <name type="common">Gliocladium roseum</name>
    <dbReference type="NCBI Taxonomy" id="29856"/>
    <lineage>
        <taxon>Eukaryota</taxon>
        <taxon>Fungi</taxon>
        <taxon>Dikarya</taxon>
        <taxon>Ascomycota</taxon>
        <taxon>Pezizomycotina</taxon>
        <taxon>Sordariomycetes</taxon>
        <taxon>Hypocreomycetidae</taxon>
        <taxon>Hypocreales</taxon>
        <taxon>Bionectriaceae</taxon>
        <taxon>Clonostachys</taxon>
    </lineage>
</organism>
<dbReference type="EMBL" id="JADCTT010000008">
    <property type="protein sequence ID" value="KAF9748838.1"/>
    <property type="molecule type" value="Genomic_DNA"/>
</dbReference>
<protein>
    <submittedName>
        <fullName evidence="2">Uncharacterized protein</fullName>
    </submittedName>
</protein>